<evidence type="ECO:0000256" key="6">
    <source>
        <dbReference type="ARBA" id="ARBA00022946"/>
    </source>
</evidence>
<evidence type="ECO:0000256" key="5">
    <source>
        <dbReference type="ARBA" id="ARBA00022833"/>
    </source>
</evidence>
<feature type="region of interest" description="Disordered" evidence="9">
    <location>
        <begin position="250"/>
        <end position="275"/>
    </location>
</feature>
<dbReference type="Pfam" id="PF02536">
    <property type="entry name" value="mTERF"/>
    <property type="match status" value="1"/>
</dbReference>
<dbReference type="AlphaFoldDB" id="A0A5C7H8N0"/>
<evidence type="ECO:0000256" key="8">
    <source>
        <dbReference type="ARBA" id="ARBA00023163"/>
    </source>
</evidence>
<dbReference type="EMBL" id="VAHF01000010">
    <property type="protein sequence ID" value="TXG52825.1"/>
    <property type="molecule type" value="Genomic_DNA"/>
</dbReference>
<keyword evidence="6" id="KW-0809">Transit peptide</keyword>
<comment type="similarity">
    <text evidence="1">Belongs to the mTERF family.</text>
</comment>
<name>A0A5C7H8N0_9ROSI</name>
<comment type="caution">
    <text evidence="11">The sequence shown here is derived from an EMBL/GenBank/DDBJ whole genome shotgun (WGS) entry which is preliminary data.</text>
</comment>
<dbReference type="GO" id="GO:0003676">
    <property type="term" value="F:nucleic acid binding"/>
    <property type="evidence" value="ECO:0007669"/>
    <property type="project" value="InterPro"/>
</dbReference>
<dbReference type="InterPro" id="IPR003690">
    <property type="entry name" value="MTERF"/>
</dbReference>
<dbReference type="GO" id="GO:0008270">
    <property type="term" value="F:zinc ion binding"/>
    <property type="evidence" value="ECO:0007669"/>
    <property type="project" value="UniProtKB-KW"/>
</dbReference>
<proteinExistence type="inferred from homology"/>
<reference evidence="12" key="1">
    <citation type="journal article" date="2019" name="Gigascience">
        <title>De novo genome assembly of the endangered Acer yangbiense, a plant species with extremely small populations endemic to Yunnan Province, China.</title>
        <authorList>
            <person name="Yang J."/>
            <person name="Wariss H.M."/>
            <person name="Tao L."/>
            <person name="Zhang R."/>
            <person name="Yun Q."/>
            <person name="Hollingsworth P."/>
            <person name="Dao Z."/>
            <person name="Luo G."/>
            <person name="Guo H."/>
            <person name="Ma Y."/>
            <person name="Sun W."/>
        </authorList>
    </citation>
    <scope>NUCLEOTIDE SEQUENCE [LARGE SCALE GENOMIC DNA]</scope>
    <source>
        <strain evidence="12">cv. Malutang</strain>
    </source>
</reference>
<feature type="domain" description="AIPP2-like SPOC-like" evidence="10">
    <location>
        <begin position="449"/>
        <end position="554"/>
    </location>
</feature>
<evidence type="ECO:0000259" key="10">
    <source>
        <dbReference type="Pfam" id="PF23121"/>
    </source>
</evidence>
<feature type="compositionally biased region" description="Basic and acidic residues" evidence="9">
    <location>
        <begin position="342"/>
        <end position="362"/>
    </location>
</feature>
<evidence type="ECO:0000256" key="7">
    <source>
        <dbReference type="ARBA" id="ARBA00023015"/>
    </source>
</evidence>
<evidence type="ECO:0000256" key="2">
    <source>
        <dbReference type="ARBA" id="ARBA00022472"/>
    </source>
</evidence>
<accession>A0A5C7H8N0</accession>
<dbReference type="PANTHER" id="PTHR33304:SF36">
    <property type="entry name" value="GB|AAF26970.1-RELATED"/>
    <property type="match status" value="1"/>
</dbReference>
<keyword evidence="4" id="KW-0863">Zinc-finger</keyword>
<keyword evidence="7" id="KW-0805">Transcription regulation</keyword>
<evidence type="ECO:0000256" key="3">
    <source>
        <dbReference type="ARBA" id="ARBA00022723"/>
    </source>
</evidence>
<keyword evidence="12" id="KW-1185">Reference proteome</keyword>
<evidence type="ECO:0000256" key="9">
    <source>
        <dbReference type="SAM" id="MobiDB-lite"/>
    </source>
</evidence>
<dbReference type="PANTHER" id="PTHR33304">
    <property type="match status" value="1"/>
</dbReference>
<evidence type="ECO:0000256" key="4">
    <source>
        <dbReference type="ARBA" id="ARBA00022771"/>
    </source>
</evidence>
<feature type="compositionally biased region" description="Basic and acidic residues" evidence="9">
    <location>
        <begin position="256"/>
        <end position="275"/>
    </location>
</feature>
<keyword evidence="5" id="KW-0862">Zinc</keyword>
<dbReference type="GO" id="GO:0140566">
    <property type="term" value="F:histone reader activity"/>
    <property type="evidence" value="ECO:0007669"/>
    <property type="project" value="InterPro"/>
</dbReference>
<dbReference type="SMART" id="SM00733">
    <property type="entry name" value="Mterf"/>
    <property type="match status" value="4"/>
</dbReference>
<dbReference type="InterPro" id="IPR056280">
    <property type="entry name" value="AIPP2-like_SPOC"/>
</dbReference>
<gene>
    <name evidence="11" type="ORF">EZV62_021994</name>
</gene>
<sequence length="665" mass="75462">MMPNIEFTKSCGISTSRIVQHMFTFPRLFLHQPESMKDFVRRVDELGVDRTSKRFLPAIRTISSMTKENWEHKLKLFRSLGFSEDDTLLVFRRMPPALAVSARKIKEVIEVLHRRANVDTSFIVNHPSVLLSSVENSLTPRLEIFNQLKSKNLLRRKTSMATICKLSKMKFIKRSQSFVSRIDMHNTYQEGYENSGTRAVSPQEAEAFETGKVKFLPYAEAQRLSSGAQRKKYREINYSRTAMQSKNVTPNLSVPRVKENPSLKHPEFPIPRVKEHPGFKLPVADISRLTSGAQEKKPHESNNSRTAMPAKNVIPNFSLPRLNKNPSSQLPSHGGAQIIRMIDQKTAKKSEKSKEKYDDKKRPGAAFMLAKEAEILKPKTKEVKTPNSNSDYSRNEASYGSSTPMCSLPISTGQTLHAVAGNNCSFEERDLPNILPKLKRYLPSLEATWNGEFLFSDTATPGERYGGFMSHPPCKIHYKAFEFAQKFPNDLQVKLLPRCPLWEELSGDRTPEFRDIALYFFPADNTERSKHYYSSLFDFLESKNLVMRSYVAEIIARSSTKNFLWGVFHRAKADEILHKVDELLPSLVSPMECACDGHADEGVDMDVDMEGGNDMDEVDVPPGYEKISMLKSRITGEKSGLIVGGVRNHKEVEKIGFRGVSEQPQ</sequence>
<dbReference type="Pfam" id="PF23121">
    <property type="entry name" value="SPOC_AIPP2"/>
    <property type="match status" value="1"/>
</dbReference>
<dbReference type="InterPro" id="IPR049914">
    <property type="entry name" value="PHD1-3/5-6"/>
</dbReference>
<dbReference type="Gene3D" id="1.25.70.10">
    <property type="entry name" value="Transcription termination factor 3, mitochondrial"/>
    <property type="match status" value="1"/>
</dbReference>
<keyword evidence="2" id="KW-0806">Transcription termination</keyword>
<keyword evidence="8" id="KW-0804">Transcription</keyword>
<keyword evidence="3" id="KW-0479">Metal-binding</keyword>
<protein>
    <recommendedName>
        <fullName evidence="10">AIPP2-like SPOC-like domain-containing protein</fullName>
    </recommendedName>
</protein>
<dbReference type="GO" id="GO:0006353">
    <property type="term" value="P:DNA-templated transcription termination"/>
    <property type="evidence" value="ECO:0007669"/>
    <property type="project" value="UniProtKB-KW"/>
</dbReference>
<evidence type="ECO:0000313" key="12">
    <source>
        <dbReference type="Proteomes" id="UP000323000"/>
    </source>
</evidence>
<dbReference type="Proteomes" id="UP000323000">
    <property type="component" value="Chromosome 10"/>
</dbReference>
<organism evidence="11 12">
    <name type="scientific">Acer yangbiense</name>
    <dbReference type="NCBI Taxonomy" id="1000413"/>
    <lineage>
        <taxon>Eukaryota</taxon>
        <taxon>Viridiplantae</taxon>
        <taxon>Streptophyta</taxon>
        <taxon>Embryophyta</taxon>
        <taxon>Tracheophyta</taxon>
        <taxon>Spermatophyta</taxon>
        <taxon>Magnoliopsida</taxon>
        <taxon>eudicotyledons</taxon>
        <taxon>Gunneridae</taxon>
        <taxon>Pentapetalae</taxon>
        <taxon>rosids</taxon>
        <taxon>malvids</taxon>
        <taxon>Sapindales</taxon>
        <taxon>Sapindaceae</taxon>
        <taxon>Hippocastanoideae</taxon>
        <taxon>Acereae</taxon>
        <taxon>Acer</taxon>
    </lineage>
</organism>
<feature type="region of interest" description="Disordered" evidence="9">
    <location>
        <begin position="291"/>
        <end position="363"/>
    </location>
</feature>
<dbReference type="InterPro" id="IPR038538">
    <property type="entry name" value="MTERF_sf"/>
</dbReference>
<dbReference type="GO" id="GO:0034244">
    <property type="term" value="P:negative regulation of transcription elongation by RNA polymerase II"/>
    <property type="evidence" value="ECO:0007669"/>
    <property type="project" value="InterPro"/>
</dbReference>
<evidence type="ECO:0000256" key="1">
    <source>
        <dbReference type="ARBA" id="ARBA00007692"/>
    </source>
</evidence>
<evidence type="ECO:0000313" key="11">
    <source>
        <dbReference type="EMBL" id="TXG52825.1"/>
    </source>
</evidence>
<dbReference type="OrthoDB" id="651601at2759"/>